<evidence type="ECO:0000313" key="1">
    <source>
        <dbReference type="EMBL" id="KAK0488965.1"/>
    </source>
</evidence>
<evidence type="ECO:0000313" key="2">
    <source>
        <dbReference type="Proteomes" id="UP001175227"/>
    </source>
</evidence>
<organism evidence="1 2">
    <name type="scientific">Armillaria novae-zelandiae</name>
    <dbReference type="NCBI Taxonomy" id="153914"/>
    <lineage>
        <taxon>Eukaryota</taxon>
        <taxon>Fungi</taxon>
        <taxon>Dikarya</taxon>
        <taxon>Basidiomycota</taxon>
        <taxon>Agaricomycotina</taxon>
        <taxon>Agaricomycetes</taxon>
        <taxon>Agaricomycetidae</taxon>
        <taxon>Agaricales</taxon>
        <taxon>Marasmiineae</taxon>
        <taxon>Physalacriaceae</taxon>
        <taxon>Armillaria</taxon>
    </lineage>
</organism>
<keyword evidence="2" id="KW-1185">Reference proteome</keyword>
<dbReference type="Proteomes" id="UP001175227">
    <property type="component" value="Unassembled WGS sequence"/>
</dbReference>
<dbReference type="Gene3D" id="3.20.20.80">
    <property type="entry name" value="Glycosidases"/>
    <property type="match status" value="1"/>
</dbReference>
<sequence length="240" mass="26203">MAGAWDEAYEWTTLTDDERSDIKSQYAAAGVKLLVFVFGSSDVPTISGADPIATADTMAAWITQYKLDGIDVDYEDFAAIDAVTEKLKCVHSSSHISRNLSSSAIHISLHTLRLRHGSLPRTSGGGGYLKVHEMVGDMIDRYNVQFYNRKTLNLHGLLNMSYETWNGTALFQIADNGVDLSKLVIGKPATASDASNGYMDPDTLATCLGTAKDRGWDGGAMVWQYPHGDESWIASVRDKS</sequence>
<dbReference type="InterPro" id="IPR001579">
    <property type="entry name" value="Glyco_hydro_18_chit_AS"/>
</dbReference>
<protein>
    <submittedName>
        <fullName evidence="1">Glycoside hydrolase</fullName>
    </submittedName>
</protein>
<dbReference type="PROSITE" id="PS01095">
    <property type="entry name" value="GH18_1"/>
    <property type="match status" value="1"/>
</dbReference>
<keyword evidence="1" id="KW-0378">Hydrolase</keyword>
<dbReference type="AlphaFoldDB" id="A0AA39PR34"/>
<comment type="caution">
    <text evidence="1">The sequence shown here is derived from an EMBL/GenBank/DDBJ whole genome shotgun (WGS) entry which is preliminary data.</text>
</comment>
<dbReference type="GO" id="GO:0004553">
    <property type="term" value="F:hydrolase activity, hydrolyzing O-glycosyl compounds"/>
    <property type="evidence" value="ECO:0007669"/>
    <property type="project" value="InterPro"/>
</dbReference>
<proteinExistence type="predicted"/>
<accession>A0AA39PR34</accession>
<dbReference type="EMBL" id="JAUEPR010000002">
    <property type="protein sequence ID" value="KAK0488965.1"/>
    <property type="molecule type" value="Genomic_DNA"/>
</dbReference>
<dbReference type="SUPFAM" id="SSF51445">
    <property type="entry name" value="(Trans)glycosidases"/>
    <property type="match status" value="1"/>
</dbReference>
<dbReference type="GO" id="GO:0005975">
    <property type="term" value="P:carbohydrate metabolic process"/>
    <property type="evidence" value="ECO:0007669"/>
    <property type="project" value="InterPro"/>
</dbReference>
<dbReference type="InterPro" id="IPR017853">
    <property type="entry name" value="GH"/>
</dbReference>
<gene>
    <name evidence="1" type="ORF">IW261DRAFT_1557464</name>
</gene>
<reference evidence="1" key="1">
    <citation type="submission" date="2023-06" db="EMBL/GenBank/DDBJ databases">
        <authorList>
            <consortium name="Lawrence Berkeley National Laboratory"/>
            <person name="Ahrendt S."/>
            <person name="Sahu N."/>
            <person name="Indic B."/>
            <person name="Wong-Bajracharya J."/>
            <person name="Merenyi Z."/>
            <person name="Ke H.-M."/>
            <person name="Monk M."/>
            <person name="Kocsube S."/>
            <person name="Drula E."/>
            <person name="Lipzen A."/>
            <person name="Balint B."/>
            <person name="Henrissat B."/>
            <person name="Andreopoulos B."/>
            <person name="Martin F.M."/>
            <person name="Harder C.B."/>
            <person name="Rigling D."/>
            <person name="Ford K.L."/>
            <person name="Foster G.D."/>
            <person name="Pangilinan J."/>
            <person name="Papanicolaou A."/>
            <person name="Barry K."/>
            <person name="LaButti K."/>
            <person name="Viragh M."/>
            <person name="Koriabine M."/>
            <person name="Yan M."/>
            <person name="Riley R."/>
            <person name="Champramary S."/>
            <person name="Plett K.L."/>
            <person name="Tsai I.J."/>
            <person name="Slot J."/>
            <person name="Sipos G."/>
            <person name="Plett J."/>
            <person name="Nagy L.G."/>
            <person name="Grigoriev I.V."/>
        </authorList>
    </citation>
    <scope>NUCLEOTIDE SEQUENCE</scope>
    <source>
        <strain evidence="1">ICMP 16352</strain>
    </source>
</reference>
<name>A0AA39PR34_9AGAR</name>